<keyword evidence="1" id="KW-0233">DNA recombination</keyword>
<protein>
    <submittedName>
        <fullName evidence="2">Uncharacterized protein</fullName>
    </submittedName>
</protein>
<gene>
    <name evidence="2" type="ORF">IW261DRAFT_1420781</name>
</gene>
<dbReference type="InterPro" id="IPR011010">
    <property type="entry name" value="DNA_brk_join_enz"/>
</dbReference>
<sequence length="344" mass="39186">MPTDTITQRIQALTSVDLHSDFVATAEVLDDLKGKQEIYPVPTDGHWANRTGITDDGNLDAIGVDDDIFAHILAASKDIQEGMVAAYTNIMCLFNDFLAHKGFIECSIDIFVQKDLNPKMDYYIVIFLMLKCDNTDMHGVPKAPEETNQATGNPMVSDIISAYMVGLRRHKTAQGETPTSSRAVTPDILQVLYHFNHSLENWNEFGPNKDKWCRPNTQRLLQAIYLVAFTCLLRINEVLHIQAHDLKVYKDDDGISCVSITLSRRKNNYLGDIPPYILRELPDHMAHLCPVQAIAEWLSITRITHGYIFHKIDRWEQPILEGNIEIVRYPFCPQQMPRTYPSLE</sequence>
<evidence type="ECO:0000313" key="3">
    <source>
        <dbReference type="Proteomes" id="UP001175227"/>
    </source>
</evidence>
<comment type="caution">
    <text evidence="2">The sequence shown here is derived from an EMBL/GenBank/DDBJ whole genome shotgun (WGS) entry which is preliminary data.</text>
</comment>
<dbReference type="Proteomes" id="UP001175227">
    <property type="component" value="Unassembled WGS sequence"/>
</dbReference>
<dbReference type="AlphaFoldDB" id="A0AA39P5P3"/>
<name>A0AA39P5P3_9AGAR</name>
<evidence type="ECO:0000256" key="1">
    <source>
        <dbReference type="ARBA" id="ARBA00023172"/>
    </source>
</evidence>
<dbReference type="Gene3D" id="1.10.443.10">
    <property type="entry name" value="Intergrase catalytic core"/>
    <property type="match status" value="1"/>
</dbReference>
<dbReference type="InterPro" id="IPR013762">
    <property type="entry name" value="Integrase-like_cat_sf"/>
</dbReference>
<dbReference type="EMBL" id="JAUEPR010000015">
    <property type="protein sequence ID" value="KAK0477939.1"/>
    <property type="molecule type" value="Genomic_DNA"/>
</dbReference>
<keyword evidence="3" id="KW-1185">Reference proteome</keyword>
<evidence type="ECO:0000313" key="2">
    <source>
        <dbReference type="EMBL" id="KAK0477939.1"/>
    </source>
</evidence>
<dbReference type="SUPFAM" id="SSF56349">
    <property type="entry name" value="DNA breaking-rejoining enzymes"/>
    <property type="match status" value="1"/>
</dbReference>
<dbReference type="GO" id="GO:0006310">
    <property type="term" value="P:DNA recombination"/>
    <property type="evidence" value="ECO:0007669"/>
    <property type="project" value="UniProtKB-KW"/>
</dbReference>
<organism evidence="2 3">
    <name type="scientific">Armillaria novae-zelandiae</name>
    <dbReference type="NCBI Taxonomy" id="153914"/>
    <lineage>
        <taxon>Eukaryota</taxon>
        <taxon>Fungi</taxon>
        <taxon>Dikarya</taxon>
        <taxon>Basidiomycota</taxon>
        <taxon>Agaricomycotina</taxon>
        <taxon>Agaricomycetes</taxon>
        <taxon>Agaricomycetidae</taxon>
        <taxon>Agaricales</taxon>
        <taxon>Marasmiineae</taxon>
        <taxon>Physalacriaceae</taxon>
        <taxon>Armillaria</taxon>
    </lineage>
</organism>
<proteinExistence type="predicted"/>
<reference evidence="2" key="1">
    <citation type="submission" date="2023-06" db="EMBL/GenBank/DDBJ databases">
        <authorList>
            <consortium name="Lawrence Berkeley National Laboratory"/>
            <person name="Ahrendt S."/>
            <person name="Sahu N."/>
            <person name="Indic B."/>
            <person name="Wong-Bajracharya J."/>
            <person name="Merenyi Z."/>
            <person name="Ke H.-M."/>
            <person name="Monk M."/>
            <person name="Kocsube S."/>
            <person name="Drula E."/>
            <person name="Lipzen A."/>
            <person name="Balint B."/>
            <person name="Henrissat B."/>
            <person name="Andreopoulos B."/>
            <person name="Martin F.M."/>
            <person name="Harder C.B."/>
            <person name="Rigling D."/>
            <person name="Ford K.L."/>
            <person name="Foster G.D."/>
            <person name="Pangilinan J."/>
            <person name="Papanicolaou A."/>
            <person name="Barry K."/>
            <person name="LaButti K."/>
            <person name="Viragh M."/>
            <person name="Koriabine M."/>
            <person name="Yan M."/>
            <person name="Riley R."/>
            <person name="Champramary S."/>
            <person name="Plett K.L."/>
            <person name="Tsai I.J."/>
            <person name="Slot J."/>
            <person name="Sipos G."/>
            <person name="Plett J."/>
            <person name="Nagy L.G."/>
            <person name="Grigoriev I.V."/>
        </authorList>
    </citation>
    <scope>NUCLEOTIDE SEQUENCE</scope>
    <source>
        <strain evidence="2">ICMP 16352</strain>
    </source>
</reference>
<dbReference type="GO" id="GO:0015074">
    <property type="term" value="P:DNA integration"/>
    <property type="evidence" value="ECO:0007669"/>
    <property type="project" value="InterPro"/>
</dbReference>
<accession>A0AA39P5P3</accession>
<dbReference type="GO" id="GO:0003677">
    <property type="term" value="F:DNA binding"/>
    <property type="evidence" value="ECO:0007669"/>
    <property type="project" value="InterPro"/>
</dbReference>